<organism evidence="3 5">
    <name type="scientific">Crassostrea virginica</name>
    <name type="common">Eastern oyster</name>
    <dbReference type="NCBI Taxonomy" id="6565"/>
    <lineage>
        <taxon>Eukaryota</taxon>
        <taxon>Metazoa</taxon>
        <taxon>Spiralia</taxon>
        <taxon>Lophotrochozoa</taxon>
        <taxon>Mollusca</taxon>
        <taxon>Bivalvia</taxon>
        <taxon>Autobranchia</taxon>
        <taxon>Pteriomorphia</taxon>
        <taxon>Ostreida</taxon>
        <taxon>Ostreoidea</taxon>
        <taxon>Ostreidae</taxon>
        <taxon>Crassostrea</taxon>
    </lineage>
</organism>
<evidence type="ECO:0000256" key="2">
    <source>
        <dbReference type="SAM" id="SignalP"/>
    </source>
</evidence>
<dbReference type="RefSeq" id="XP_022290887.1">
    <property type="nucleotide sequence ID" value="XM_022435179.1"/>
</dbReference>
<evidence type="ECO:0000256" key="1">
    <source>
        <dbReference type="SAM" id="Phobius"/>
    </source>
</evidence>
<protein>
    <submittedName>
        <fullName evidence="4 5">Uncharacterized protein LOC111102435 isoform X1</fullName>
    </submittedName>
</protein>
<feature type="chain" id="PRO_5044665856" evidence="2">
    <location>
        <begin position="27"/>
        <end position="225"/>
    </location>
</feature>
<keyword evidence="2" id="KW-0732">Signal</keyword>
<keyword evidence="1" id="KW-1133">Transmembrane helix</keyword>
<keyword evidence="3" id="KW-1185">Reference proteome</keyword>
<keyword evidence="1" id="KW-0812">Transmembrane</keyword>
<accession>A0A8B8AJY5</accession>
<evidence type="ECO:0000313" key="4">
    <source>
        <dbReference type="RefSeq" id="XP_022290887.1"/>
    </source>
</evidence>
<feature type="transmembrane region" description="Helical" evidence="1">
    <location>
        <begin position="189"/>
        <end position="207"/>
    </location>
</feature>
<dbReference type="KEGG" id="cvn:111102435"/>
<evidence type="ECO:0000313" key="5">
    <source>
        <dbReference type="RefSeq" id="XP_022290888.1"/>
    </source>
</evidence>
<dbReference type="Proteomes" id="UP000694844">
    <property type="component" value="Chromosome 7"/>
</dbReference>
<dbReference type="RefSeq" id="XP_022290888.1">
    <property type="nucleotide sequence ID" value="XM_022435180.1"/>
</dbReference>
<proteinExistence type="predicted"/>
<gene>
    <name evidence="4 5" type="primary">LOC111102435</name>
</gene>
<reference evidence="4 5" key="1">
    <citation type="submission" date="2025-04" db="UniProtKB">
        <authorList>
            <consortium name="RefSeq"/>
        </authorList>
    </citation>
    <scope>IDENTIFICATION</scope>
    <source>
        <tissue evidence="4 5">Whole sample</tissue>
    </source>
</reference>
<evidence type="ECO:0000313" key="3">
    <source>
        <dbReference type="Proteomes" id="UP000694844"/>
    </source>
</evidence>
<feature type="signal peptide" evidence="2">
    <location>
        <begin position="1"/>
        <end position="26"/>
    </location>
</feature>
<keyword evidence="1" id="KW-0472">Membrane</keyword>
<sequence length="225" mass="25458">MTTKRNIIYLGLVFAFLTKLSVLVSSTACITSRETAEIVTECPQTQSAWEAAAVTKNCGQVQNQCSSFVYHCVMNTWNNQTIEVCAPKEMILGQNCAEYNFLGAKVQRNSKVKCSKCPIVYNSTDAFKYQECYRSVIPTANPDNTTYQLRISFVETTSRTTNSSTPHDKSEYLVQNQVLDDKKNKSYKHIYFGGFCVVIIVIFVALAKKTICDKRRQEKDNTMKV</sequence>
<dbReference type="AlphaFoldDB" id="A0A8B8AJY5"/>
<dbReference type="GeneID" id="111102435"/>
<name>A0A8B8AJY5_CRAVI</name>